<evidence type="ECO:0000313" key="3">
    <source>
        <dbReference type="EMBL" id="RSM70778.1"/>
    </source>
</evidence>
<dbReference type="EMBL" id="QHKI01000064">
    <property type="protein sequence ID" value="RSM70778.1"/>
    <property type="molecule type" value="Genomic_DNA"/>
</dbReference>
<name>A0A428YQE1_KIBAR</name>
<keyword evidence="2" id="KW-0812">Transmembrane</keyword>
<keyword evidence="2" id="KW-0472">Membrane</keyword>
<dbReference type="Proteomes" id="UP000287547">
    <property type="component" value="Unassembled WGS sequence"/>
</dbReference>
<protein>
    <submittedName>
        <fullName evidence="3">PIG-L family deacetylase</fullName>
    </submittedName>
</protein>
<dbReference type="RefSeq" id="WP_037268645.1">
    <property type="nucleotide sequence ID" value="NZ_QHKI01000064.1"/>
</dbReference>
<gene>
    <name evidence="3" type="ORF">DMH04_44005</name>
</gene>
<proteinExistence type="predicted"/>
<dbReference type="AlphaFoldDB" id="A0A428YQE1"/>
<accession>A0A428YQE1</accession>
<dbReference type="GO" id="GO:0016811">
    <property type="term" value="F:hydrolase activity, acting on carbon-nitrogen (but not peptide) bonds, in linear amides"/>
    <property type="evidence" value="ECO:0007669"/>
    <property type="project" value="TreeGrafter"/>
</dbReference>
<dbReference type="PANTHER" id="PTHR12993">
    <property type="entry name" value="N-ACETYLGLUCOSAMINYL-PHOSPHATIDYLINOSITOL DE-N-ACETYLASE-RELATED"/>
    <property type="match status" value="1"/>
</dbReference>
<dbReference type="PANTHER" id="PTHR12993:SF11">
    <property type="entry name" value="N-ACETYLGLUCOSAMINYL-PHOSPHATIDYLINOSITOL DE-N-ACETYLASE"/>
    <property type="match status" value="1"/>
</dbReference>
<dbReference type="GO" id="GO:0016137">
    <property type="term" value="P:glycoside metabolic process"/>
    <property type="evidence" value="ECO:0007669"/>
    <property type="project" value="UniProtKB-ARBA"/>
</dbReference>
<dbReference type="SUPFAM" id="SSF102588">
    <property type="entry name" value="LmbE-like"/>
    <property type="match status" value="1"/>
</dbReference>
<keyword evidence="1" id="KW-0862">Zinc</keyword>
<feature type="transmembrane region" description="Helical" evidence="2">
    <location>
        <begin position="12"/>
        <end position="30"/>
    </location>
</feature>
<sequence>MTTLAERGRNVRSWLSFVAAAVLAVILMGFSSTSERMPPSIAPSARYVQVIAHPDDDIIFMNPDLVAGIRAGHPTTGIYLTAGETDKPDAAAYAARRQAGTRAAYARMAGAANDWRAERLDVDPRHAVELYTLHQRPEVQVVFVNLPENNDPLAVGGRESFVRLWKDDRDELRIGTLMPTGGVLGRRYFYTHSDVVQLLVKLFERFRPTVVRAQDPNPDKRLLKDNVLFHDHPDHVAAARFTDAASRLYQGPRFIYENYRDYNVAEVPPNLSAADRRDKIDIFGAYVPHDSDVSLGYPYDGWLPAMYQRYPRGSTWAADGRAYLVLNGQLYACRPGEAWTALPWAEGPLNQAVSASGGWVVAKRASDHQILALVDEAWRSLGNPNDHLPGDRAQVGSPVTNGKAVYVKNGRGGLSVWRSGRGWTDIGGTDIQDGVALAGDDVYASTRDKVLHWHADRLDPGFASLRPAGPPSAAVVSSGIAVVYRTDTGEIALGNKVLPGFSGPGNPTVTTAGAVFARTSAGGLAVNTGAGWRDLGGQILDQPAPMGAGVVALGPDGQVRTF</sequence>
<dbReference type="Gene3D" id="3.40.50.10320">
    <property type="entry name" value="LmbE-like"/>
    <property type="match status" value="1"/>
</dbReference>
<keyword evidence="2" id="KW-1133">Transmembrane helix</keyword>
<evidence type="ECO:0000313" key="4">
    <source>
        <dbReference type="Proteomes" id="UP000287547"/>
    </source>
</evidence>
<comment type="caution">
    <text evidence="3">The sequence shown here is derived from an EMBL/GenBank/DDBJ whole genome shotgun (WGS) entry which is preliminary data.</text>
</comment>
<evidence type="ECO:0000256" key="2">
    <source>
        <dbReference type="SAM" id="Phobius"/>
    </source>
</evidence>
<dbReference type="Pfam" id="PF02585">
    <property type="entry name" value="PIG-L"/>
    <property type="match status" value="1"/>
</dbReference>
<dbReference type="InterPro" id="IPR003737">
    <property type="entry name" value="GlcNAc_PI_deacetylase-related"/>
</dbReference>
<reference evidence="3 4" key="1">
    <citation type="submission" date="2018-05" db="EMBL/GenBank/DDBJ databases">
        <title>Evolution of GPA BGCs.</title>
        <authorList>
            <person name="Waglechner N."/>
            <person name="Wright G.D."/>
        </authorList>
    </citation>
    <scope>NUCLEOTIDE SEQUENCE [LARGE SCALE GENOMIC DNA]</scope>
    <source>
        <strain evidence="3 4">A82846</strain>
    </source>
</reference>
<evidence type="ECO:0000256" key="1">
    <source>
        <dbReference type="ARBA" id="ARBA00022833"/>
    </source>
</evidence>
<dbReference type="OrthoDB" id="6064917at2"/>
<organism evidence="3 4">
    <name type="scientific">Kibdelosporangium aridum</name>
    <dbReference type="NCBI Taxonomy" id="2030"/>
    <lineage>
        <taxon>Bacteria</taxon>
        <taxon>Bacillati</taxon>
        <taxon>Actinomycetota</taxon>
        <taxon>Actinomycetes</taxon>
        <taxon>Pseudonocardiales</taxon>
        <taxon>Pseudonocardiaceae</taxon>
        <taxon>Kibdelosporangium</taxon>
    </lineage>
</organism>
<dbReference type="InterPro" id="IPR024078">
    <property type="entry name" value="LmbE-like_dom_sf"/>
</dbReference>